<dbReference type="EMBL" id="AAMHZN010000091">
    <property type="protein sequence ID" value="EDH5460885.1"/>
    <property type="molecule type" value="Genomic_DNA"/>
</dbReference>
<protein>
    <submittedName>
        <fullName evidence="1">Uncharacterized protein</fullName>
    </submittedName>
</protein>
<proteinExistence type="predicted"/>
<reference evidence="1" key="1">
    <citation type="submission" date="2018-07" db="EMBL/GenBank/DDBJ databases">
        <authorList>
            <person name="Ashton P.M."/>
            <person name="Dallman T."/>
            <person name="Nair S."/>
            <person name="De Pinna E."/>
            <person name="Peters T."/>
            <person name="Grant K."/>
        </authorList>
    </citation>
    <scope>NUCLEOTIDE SEQUENCE</scope>
    <source>
        <strain evidence="2">357751</strain>
        <strain evidence="1">548523</strain>
    </source>
</reference>
<comment type="caution">
    <text evidence="1">The sequence shown here is derived from an EMBL/GenBank/DDBJ whole genome shotgun (WGS) entry which is preliminary data.</text>
</comment>
<evidence type="ECO:0000313" key="2">
    <source>
        <dbReference type="EMBL" id="EDH5460885.1"/>
    </source>
</evidence>
<dbReference type="EMBL" id="AAHNEX010000033">
    <property type="protein sequence ID" value="EBY1263510.1"/>
    <property type="molecule type" value="Genomic_DNA"/>
</dbReference>
<organism evidence="1">
    <name type="scientific">Salmonella typhimurium</name>
    <dbReference type="NCBI Taxonomy" id="90371"/>
    <lineage>
        <taxon>Bacteria</taxon>
        <taxon>Pseudomonadati</taxon>
        <taxon>Pseudomonadota</taxon>
        <taxon>Gammaproteobacteria</taxon>
        <taxon>Enterobacterales</taxon>
        <taxon>Enterobacteriaceae</taxon>
        <taxon>Salmonella</taxon>
    </lineage>
</organism>
<sequence>MLENYFYDQSGFEQKEEVKREKAVAAVLELLKVSASHSANHVVITALENEVSEAADAIQKALDKK</sequence>
<accession>A0A5W8K7U3</accession>
<name>A0A5W8K7U3_SALTM</name>
<evidence type="ECO:0000313" key="1">
    <source>
        <dbReference type="EMBL" id="EBY1263510.1"/>
    </source>
</evidence>
<dbReference type="RefSeq" id="WP_080220203.1">
    <property type="nucleotide sequence ID" value="NZ_JAUHSX010000028.1"/>
</dbReference>
<dbReference type="AlphaFoldDB" id="A0A5W8K7U3"/>
<gene>
    <name evidence="2" type="ORF">CB119_22065</name>
    <name evidence="1" type="ORF">DUV75_23810</name>
</gene>